<feature type="transmembrane region" description="Helical" evidence="8">
    <location>
        <begin position="274"/>
        <end position="299"/>
    </location>
</feature>
<feature type="transmembrane region" description="Helical" evidence="8">
    <location>
        <begin position="132"/>
        <end position="157"/>
    </location>
</feature>
<dbReference type="InterPro" id="IPR004812">
    <property type="entry name" value="Efflux_drug-R_Bcr/CmlA"/>
</dbReference>
<evidence type="ECO:0000313" key="10">
    <source>
        <dbReference type="EMBL" id="GGD34959.1"/>
    </source>
</evidence>
<evidence type="ECO:0000256" key="4">
    <source>
        <dbReference type="ARBA" id="ARBA00022475"/>
    </source>
</evidence>
<keyword evidence="11" id="KW-1185">Reference proteome</keyword>
<evidence type="ECO:0000256" key="7">
    <source>
        <dbReference type="ARBA" id="ARBA00023136"/>
    </source>
</evidence>
<name>A0A916Y8P9_9MICO</name>
<comment type="caution">
    <text evidence="10">The sequence shown here is derived from an EMBL/GenBank/DDBJ whole genome shotgun (WGS) entry which is preliminary data.</text>
</comment>
<evidence type="ECO:0000256" key="8">
    <source>
        <dbReference type="SAM" id="Phobius"/>
    </source>
</evidence>
<feature type="transmembrane region" description="Helical" evidence="8">
    <location>
        <begin position="74"/>
        <end position="93"/>
    </location>
</feature>
<dbReference type="PANTHER" id="PTHR23502">
    <property type="entry name" value="MAJOR FACILITATOR SUPERFAMILY"/>
    <property type="match status" value="1"/>
</dbReference>
<proteinExistence type="inferred from homology"/>
<dbReference type="AlphaFoldDB" id="A0A916Y8P9"/>
<dbReference type="SUPFAM" id="SSF103473">
    <property type="entry name" value="MFS general substrate transporter"/>
    <property type="match status" value="1"/>
</dbReference>
<evidence type="ECO:0000259" key="9">
    <source>
        <dbReference type="PROSITE" id="PS50850"/>
    </source>
</evidence>
<comment type="subcellular location">
    <subcellularLocation>
        <location evidence="1">Cell membrane</location>
        <topology evidence="1">Multi-pass membrane protein</topology>
    </subcellularLocation>
</comment>
<reference evidence="10" key="1">
    <citation type="journal article" date="2014" name="Int. J. Syst. Evol. Microbiol.">
        <title>Complete genome sequence of Corynebacterium casei LMG S-19264T (=DSM 44701T), isolated from a smear-ripened cheese.</title>
        <authorList>
            <consortium name="US DOE Joint Genome Institute (JGI-PGF)"/>
            <person name="Walter F."/>
            <person name="Albersmeier A."/>
            <person name="Kalinowski J."/>
            <person name="Ruckert C."/>
        </authorList>
    </citation>
    <scope>NUCLEOTIDE SEQUENCE</scope>
    <source>
        <strain evidence="10">CGMCC 1.15152</strain>
    </source>
</reference>
<keyword evidence="4" id="KW-1003">Cell membrane</keyword>
<gene>
    <name evidence="10" type="primary">bcr</name>
    <name evidence="10" type="ORF">GCM10010915_14210</name>
</gene>
<dbReference type="InterPro" id="IPR036259">
    <property type="entry name" value="MFS_trans_sf"/>
</dbReference>
<dbReference type="GO" id="GO:0005886">
    <property type="term" value="C:plasma membrane"/>
    <property type="evidence" value="ECO:0007669"/>
    <property type="project" value="UniProtKB-SubCell"/>
</dbReference>
<feature type="transmembrane region" description="Helical" evidence="8">
    <location>
        <begin position="243"/>
        <end position="262"/>
    </location>
</feature>
<dbReference type="InterPro" id="IPR011701">
    <property type="entry name" value="MFS"/>
</dbReference>
<evidence type="ECO:0000256" key="6">
    <source>
        <dbReference type="ARBA" id="ARBA00022989"/>
    </source>
</evidence>
<evidence type="ECO:0000313" key="11">
    <source>
        <dbReference type="Proteomes" id="UP000633205"/>
    </source>
</evidence>
<feature type="transmembrane region" description="Helical" evidence="8">
    <location>
        <begin position="163"/>
        <end position="182"/>
    </location>
</feature>
<accession>A0A916Y8P9</accession>
<dbReference type="CDD" id="cd17320">
    <property type="entry name" value="MFS_MdfA_MDR_like"/>
    <property type="match status" value="1"/>
</dbReference>
<dbReference type="PANTHER" id="PTHR23502:SF132">
    <property type="entry name" value="POLYAMINE TRANSPORTER 2-RELATED"/>
    <property type="match status" value="1"/>
</dbReference>
<dbReference type="Gene3D" id="1.20.1720.10">
    <property type="entry name" value="Multidrug resistance protein D"/>
    <property type="match status" value="1"/>
</dbReference>
<dbReference type="InterPro" id="IPR020846">
    <property type="entry name" value="MFS_dom"/>
</dbReference>
<dbReference type="RefSeq" id="WP_268234594.1">
    <property type="nucleotide sequence ID" value="NZ_BMHO01000001.1"/>
</dbReference>
<feature type="domain" description="Major facilitator superfamily (MFS) profile" evidence="9">
    <location>
        <begin position="8"/>
        <end position="393"/>
    </location>
</feature>
<protein>
    <submittedName>
        <fullName evidence="10">Bcr/CflA family drug resistance efflux transporter</fullName>
    </submittedName>
</protein>
<reference evidence="10" key="2">
    <citation type="submission" date="2020-09" db="EMBL/GenBank/DDBJ databases">
        <authorList>
            <person name="Sun Q."/>
            <person name="Zhou Y."/>
        </authorList>
    </citation>
    <scope>NUCLEOTIDE SEQUENCE</scope>
    <source>
        <strain evidence="10">CGMCC 1.15152</strain>
    </source>
</reference>
<dbReference type="GO" id="GO:1990961">
    <property type="term" value="P:xenobiotic detoxification by transmembrane export across the plasma membrane"/>
    <property type="evidence" value="ECO:0007669"/>
    <property type="project" value="InterPro"/>
</dbReference>
<keyword evidence="7 8" id="KW-0472">Membrane</keyword>
<keyword evidence="6 8" id="KW-1133">Transmembrane helix</keyword>
<feature type="transmembrane region" description="Helical" evidence="8">
    <location>
        <begin position="368"/>
        <end position="389"/>
    </location>
</feature>
<evidence type="ECO:0000256" key="1">
    <source>
        <dbReference type="ARBA" id="ARBA00004651"/>
    </source>
</evidence>
<dbReference type="PROSITE" id="PS50850">
    <property type="entry name" value="MFS"/>
    <property type="match status" value="1"/>
</dbReference>
<feature type="transmembrane region" description="Helical" evidence="8">
    <location>
        <begin position="99"/>
        <end position="120"/>
    </location>
</feature>
<dbReference type="Pfam" id="PF07690">
    <property type="entry name" value="MFS_1"/>
    <property type="match status" value="1"/>
</dbReference>
<dbReference type="EMBL" id="BMHO01000001">
    <property type="protein sequence ID" value="GGD34959.1"/>
    <property type="molecule type" value="Genomic_DNA"/>
</dbReference>
<dbReference type="GO" id="GO:0042910">
    <property type="term" value="F:xenobiotic transmembrane transporter activity"/>
    <property type="evidence" value="ECO:0007669"/>
    <property type="project" value="InterPro"/>
</dbReference>
<comment type="similarity">
    <text evidence="2">Belongs to the major facilitator superfamily. Bcr/CmlA family.</text>
</comment>
<keyword evidence="5 8" id="KW-0812">Transmembrane</keyword>
<evidence type="ECO:0000256" key="3">
    <source>
        <dbReference type="ARBA" id="ARBA00022448"/>
    </source>
</evidence>
<keyword evidence="3" id="KW-0813">Transport</keyword>
<evidence type="ECO:0000256" key="2">
    <source>
        <dbReference type="ARBA" id="ARBA00006236"/>
    </source>
</evidence>
<feature type="transmembrane region" description="Helical" evidence="8">
    <location>
        <begin position="42"/>
        <end position="62"/>
    </location>
</feature>
<dbReference type="NCBIfam" id="TIGR00710">
    <property type="entry name" value="efflux_Bcr_CflA"/>
    <property type="match status" value="1"/>
</dbReference>
<feature type="transmembrane region" description="Helical" evidence="8">
    <location>
        <begin position="342"/>
        <end position="362"/>
    </location>
</feature>
<sequence>MRAESRSTVFLIGLLTLIPPLAIDFHLPAMPRMTEDLGTTDSAALMTVSACFLGFCIGQLVIGSLSDRVGRRMPLLVGTVAFSLSSFACMLAPSVELLLALRTLQGIAGSAALVIARAIVRDLFTGIEAARVFSALGAITVIAPILGPPLGGLLLLWTDWRGLFAALGIAGIALAAMVWIWIPDTLRVEHRTTGGAAGQFRQYAAVLSRSPFLAVVLANGFAALSLFMYVSMGSHVLQNEYGLSAQGYSLVFAGGALGMLVATQVNRVLLTRGVAVRTLVTLTVSAAVVGSVLVALAALAHAPRWVLIGAVVIAVMPHGATVANMFSIGLSPFARGAGTASALLGSLQFAFGGIVPPIIAALAGADAIVMGVTMASTTVVALAILVVWVRPRPATR</sequence>
<dbReference type="Proteomes" id="UP000633205">
    <property type="component" value="Unassembled WGS sequence"/>
</dbReference>
<feature type="transmembrane region" description="Helical" evidence="8">
    <location>
        <begin position="305"/>
        <end position="330"/>
    </location>
</feature>
<feature type="transmembrane region" description="Helical" evidence="8">
    <location>
        <begin position="211"/>
        <end position="231"/>
    </location>
</feature>
<evidence type="ECO:0000256" key="5">
    <source>
        <dbReference type="ARBA" id="ARBA00022692"/>
    </source>
</evidence>
<organism evidence="10 11">
    <name type="scientific">Microbacterium faecale</name>
    <dbReference type="NCBI Taxonomy" id="1804630"/>
    <lineage>
        <taxon>Bacteria</taxon>
        <taxon>Bacillati</taxon>
        <taxon>Actinomycetota</taxon>
        <taxon>Actinomycetes</taxon>
        <taxon>Micrococcales</taxon>
        <taxon>Microbacteriaceae</taxon>
        <taxon>Microbacterium</taxon>
    </lineage>
</organism>